<keyword evidence="4" id="KW-1185">Reference proteome</keyword>
<dbReference type="Gene3D" id="3.90.190.10">
    <property type="entry name" value="Protein tyrosine phosphatase superfamily"/>
    <property type="match status" value="1"/>
</dbReference>
<dbReference type="PANTHER" id="PTHR31126:SF1">
    <property type="entry name" value="TYROSINE SPECIFIC PROTEIN PHOSPHATASES DOMAIN-CONTAINING PROTEIN"/>
    <property type="match status" value="1"/>
</dbReference>
<dbReference type="InterPro" id="IPR000387">
    <property type="entry name" value="Tyr_Pase_dom"/>
</dbReference>
<proteinExistence type="inferred from homology"/>
<dbReference type="PROSITE" id="PS00383">
    <property type="entry name" value="TYR_PHOSPHATASE_1"/>
    <property type="match status" value="1"/>
</dbReference>
<dbReference type="Pfam" id="PF13350">
    <property type="entry name" value="Y_phosphatase3"/>
    <property type="match status" value="1"/>
</dbReference>
<dbReference type="AlphaFoldDB" id="A0A931ADB0"/>
<evidence type="ECO:0000313" key="3">
    <source>
        <dbReference type="EMBL" id="MBF8188979.1"/>
    </source>
</evidence>
<dbReference type="InterPro" id="IPR029021">
    <property type="entry name" value="Prot-tyrosine_phosphatase-like"/>
</dbReference>
<dbReference type="SUPFAM" id="SSF52799">
    <property type="entry name" value="(Phosphotyrosine protein) phosphatases II"/>
    <property type="match status" value="1"/>
</dbReference>
<accession>A0A931ADB0</accession>
<dbReference type="PANTHER" id="PTHR31126">
    <property type="entry name" value="TYROSINE-PROTEIN PHOSPHATASE"/>
    <property type="match status" value="1"/>
</dbReference>
<protein>
    <submittedName>
        <fullName evidence="3">Tyrosine-protein phosphatase</fullName>
    </submittedName>
</protein>
<dbReference type="EMBL" id="JADOGI010000079">
    <property type="protein sequence ID" value="MBF8188979.1"/>
    <property type="molecule type" value="Genomic_DNA"/>
</dbReference>
<gene>
    <name evidence="3" type="ORF">ITP53_25245</name>
</gene>
<evidence type="ECO:0000313" key="4">
    <source>
        <dbReference type="Proteomes" id="UP000605361"/>
    </source>
</evidence>
<name>A0A931ADB0_9ACTN</name>
<evidence type="ECO:0000256" key="1">
    <source>
        <dbReference type="ARBA" id="ARBA00009580"/>
    </source>
</evidence>
<reference evidence="3" key="1">
    <citation type="submission" date="2020-11" db="EMBL/GenBank/DDBJ databases">
        <title>Whole-genome analyses of Nonomuraea sp. K274.</title>
        <authorList>
            <person name="Veyisoglu A."/>
        </authorList>
    </citation>
    <scope>NUCLEOTIDE SEQUENCE</scope>
    <source>
        <strain evidence="3">K274</strain>
    </source>
</reference>
<sequence length="257" mass="27281">MFWAGKARIRLVTRDLAWDGCHNVRDLGGLPAAGGRLTRWGAVVRSDTPDRLTEAGWAALQAHGVRTIVDLRTPGEHQVGTGHRPPGVSVVSVPLDQPDDPGRLPYGGTPLYLQPFMERRPDRCARALRAIAQAPPGGVLVHCVAGRDRTGLVTLLLLALAGVAEHDILADYALSADRLRPLYAKLGQADDDLRVQARLTGAGTTTSEVILSLLAGLDAEDYLRVAGLTTAELAALRERLTVANEDGGEQARTSGGG</sequence>
<dbReference type="PROSITE" id="PS50056">
    <property type="entry name" value="TYR_PHOSPHATASE_2"/>
    <property type="match status" value="1"/>
</dbReference>
<comment type="caution">
    <text evidence="3">The sequence shown here is derived from an EMBL/GenBank/DDBJ whole genome shotgun (WGS) entry which is preliminary data.</text>
</comment>
<feature type="domain" description="Tyrosine specific protein phosphatases" evidence="2">
    <location>
        <begin position="122"/>
        <end position="194"/>
    </location>
</feature>
<evidence type="ECO:0000259" key="2">
    <source>
        <dbReference type="PROSITE" id="PS50056"/>
    </source>
</evidence>
<dbReference type="InterPro" id="IPR026893">
    <property type="entry name" value="Tyr/Ser_Pase_IphP-type"/>
</dbReference>
<dbReference type="InterPro" id="IPR016130">
    <property type="entry name" value="Tyr_Pase_AS"/>
</dbReference>
<dbReference type="Proteomes" id="UP000605361">
    <property type="component" value="Unassembled WGS sequence"/>
</dbReference>
<dbReference type="GO" id="GO:0004721">
    <property type="term" value="F:phosphoprotein phosphatase activity"/>
    <property type="evidence" value="ECO:0007669"/>
    <property type="project" value="InterPro"/>
</dbReference>
<comment type="similarity">
    <text evidence="1">Belongs to the protein-tyrosine phosphatase family.</text>
</comment>
<organism evidence="3 4">
    <name type="scientific">Nonomuraea cypriaca</name>
    <dbReference type="NCBI Taxonomy" id="1187855"/>
    <lineage>
        <taxon>Bacteria</taxon>
        <taxon>Bacillati</taxon>
        <taxon>Actinomycetota</taxon>
        <taxon>Actinomycetes</taxon>
        <taxon>Streptosporangiales</taxon>
        <taxon>Streptosporangiaceae</taxon>
        <taxon>Nonomuraea</taxon>
    </lineage>
</organism>